<keyword evidence="2" id="KW-0479">Metal-binding</keyword>
<evidence type="ECO:0000256" key="6">
    <source>
        <dbReference type="SAM" id="Phobius"/>
    </source>
</evidence>
<feature type="transmembrane region" description="Helical" evidence="6">
    <location>
        <begin position="55"/>
        <end position="81"/>
    </location>
</feature>
<keyword evidence="6" id="KW-1133">Transmembrane helix</keyword>
<evidence type="ECO:0000256" key="5">
    <source>
        <dbReference type="ARBA" id="ARBA00023136"/>
    </source>
</evidence>
<evidence type="ECO:0000256" key="1">
    <source>
        <dbReference type="ARBA" id="ARBA00004370"/>
    </source>
</evidence>
<keyword evidence="5 6" id="KW-0472">Membrane</keyword>
<dbReference type="AlphaFoldDB" id="A0A067KKV3"/>
<dbReference type="GO" id="GO:0008270">
    <property type="term" value="F:zinc ion binding"/>
    <property type="evidence" value="ECO:0007669"/>
    <property type="project" value="UniProtKB-KW"/>
</dbReference>
<evidence type="ECO:0000313" key="8">
    <source>
        <dbReference type="Proteomes" id="UP000027138"/>
    </source>
</evidence>
<proteinExistence type="predicted"/>
<evidence type="ECO:0000256" key="3">
    <source>
        <dbReference type="ARBA" id="ARBA00022771"/>
    </source>
</evidence>
<evidence type="ECO:0008006" key="9">
    <source>
        <dbReference type="Google" id="ProtNLM"/>
    </source>
</evidence>
<protein>
    <recommendedName>
        <fullName evidence="9">YMGG-like Gly-zipper domain-containing protein</fullName>
    </recommendedName>
</protein>
<evidence type="ECO:0000256" key="2">
    <source>
        <dbReference type="ARBA" id="ARBA00022723"/>
    </source>
</evidence>
<name>A0A067KKV3_JATCU</name>
<dbReference type="PANTHER" id="PTHR46151">
    <property type="entry name" value="NEP1-INTERACTING PROTEIN-LIKE 2"/>
    <property type="match status" value="1"/>
</dbReference>
<comment type="subcellular location">
    <subcellularLocation>
        <location evidence="1">Membrane</location>
    </subcellularLocation>
</comment>
<evidence type="ECO:0000313" key="7">
    <source>
        <dbReference type="EMBL" id="KDP36876.1"/>
    </source>
</evidence>
<dbReference type="STRING" id="180498.A0A067KKV3"/>
<dbReference type="GO" id="GO:0016020">
    <property type="term" value="C:membrane"/>
    <property type="evidence" value="ECO:0007669"/>
    <property type="project" value="UniProtKB-SubCell"/>
</dbReference>
<organism evidence="7 8">
    <name type="scientific">Jatropha curcas</name>
    <name type="common">Barbados nut</name>
    <dbReference type="NCBI Taxonomy" id="180498"/>
    <lineage>
        <taxon>Eukaryota</taxon>
        <taxon>Viridiplantae</taxon>
        <taxon>Streptophyta</taxon>
        <taxon>Embryophyta</taxon>
        <taxon>Tracheophyta</taxon>
        <taxon>Spermatophyta</taxon>
        <taxon>Magnoliopsida</taxon>
        <taxon>eudicotyledons</taxon>
        <taxon>Gunneridae</taxon>
        <taxon>Pentapetalae</taxon>
        <taxon>rosids</taxon>
        <taxon>fabids</taxon>
        <taxon>Malpighiales</taxon>
        <taxon>Euphorbiaceae</taxon>
        <taxon>Crotonoideae</taxon>
        <taxon>Jatropheae</taxon>
        <taxon>Jatropha</taxon>
    </lineage>
</organism>
<keyword evidence="3" id="KW-0863">Zinc-finger</keyword>
<dbReference type="PANTHER" id="PTHR46151:SF19">
    <property type="entry name" value="NEP1-INTERACTING PROTEIN 1-LIKE ISOFORM X1"/>
    <property type="match status" value="1"/>
</dbReference>
<gene>
    <name evidence="7" type="ORF">JCGZ_08167</name>
</gene>
<keyword evidence="6" id="KW-0812">Transmembrane</keyword>
<dbReference type="Proteomes" id="UP000027138">
    <property type="component" value="Unassembled WGS sequence"/>
</dbReference>
<keyword evidence="8" id="KW-1185">Reference proteome</keyword>
<sequence>MEICASSSFALWASASISAIFCCLFFAIVAFLFAVVGTTLGAISGAMVGVKSESGLFHGATVGTIMGFILSAEIFLVSFGVWDSDDLAIGCFVSLIELASNYLKGILIRGRLSPTNQAQEESQADAFSIVQNEVHREKKHSSKIRLTPENIVETLWNGPSCSICLQGLI</sequence>
<evidence type="ECO:0000256" key="4">
    <source>
        <dbReference type="ARBA" id="ARBA00022833"/>
    </source>
</evidence>
<dbReference type="EMBL" id="KK914420">
    <property type="protein sequence ID" value="KDP36876.1"/>
    <property type="molecule type" value="Genomic_DNA"/>
</dbReference>
<keyword evidence="4" id="KW-0862">Zinc</keyword>
<reference evidence="7 8" key="1">
    <citation type="journal article" date="2014" name="PLoS ONE">
        <title>Global Analysis of Gene Expression Profiles in Physic Nut (Jatropha curcas L.) Seedlings Exposed to Salt Stress.</title>
        <authorList>
            <person name="Zhang L."/>
            <person name="Zhang C."/>
            <person name="Wu P."/>
            <person name="Chen Y."/>
            <person name="Li M."/>
            <person name="Jiang H."/>
            <person name="Wu G."/>
        </authorList>
    </citation>
    <scope>NUCLEOTIDE SEQUENCE [LARGE SCALE GENOMIC DNA]</scope>
    <source>
        <strain evidence="8">cv. GZQX0401</strain>
        <tissue evidence="7">Young leaves</tissue>
    </source>
</reference>
<accession>A0A067KKV3</accession>
<feature type="transmembrane region" description="Helical" evidence="6">
    <location>
        <begin position="17"/>
        <end position="43"/>
    </location>
</feature>
<dbReference type="OrthoDB" id="21204at2759"/>